<dbReference type="RefSeq" id="WP_075627887.1">
    <property type="nucleotide sequence ID" value="NZ_FOAM01000002.1"/>
</dbReference>
<dbReference type="AlphaFoldDB" id="A0A1Q9AXE7"/>
<evidence type="ECO:0000313" key="2">
    <source>
        <dbReference type="Proteomes" id="UP000186364"/>
    </source>
</evidence>
<organism evidence="1 2">
    <name type="scientific">Xaviernesmea oryzae</name>
    <dbReference type="NCBI Taxonomy" id="464029"/>
    <lineage>
        <taxon>Bacteria</taxon>
        <taxon>Pseudomonadati</taxon>
        <taxon>Pseudomonadota</taxon>
        <taxon>Alphaproteobacteria</taxon>
        <taxon>Hyphomicrobiales</taxon>
        <taxon>Rhizobiaceae</taxon>
        <taxon>Rhizobium/Agrobacterium group</taxon>
        <taxon>Xaviernesmea</taxon>
    </lineage>
</organism>
<proteinExistence type="predicted"/>
<comment type="caution">
    <text evidence="1">The sequence shown here is derived from an EMBL/GenBank/DDBJ whole genome shotgun (WGS) entry which is preliminary data.</text>
</comment>
<dbReference type="OrthoDB" id="8279531at2"/>
<gene>
    <name evidence="1" type="ORF">BJF93_10300</name>
</gene>
<name>A0A1Q9AXE7_9HYPH</name>
<evidence type="ECO:0000313" key="1">
    <source>
        <dbReference type="EMBL" id="OLP60127.1"/>
    </source>
</evidence>
<protein>
    <submittedName>
        <fullName evidence="1">Uncharacterized protein</fullName>
    </submittedName>
</protein>
<reference evidence="1 2" key="1">
    <citation type="submission" date="2016-09" db="EMBL/GenBank/DDBJ databases">
        <title>Rhizobium sp. nov., a novel species isolated from the rice rhizosphere.</title>
        <authorList>
            <person name="Zhao J."/>
            <person name="Zhang X."/>
        </authorList>
    </citation>
    <scope>NUCLEOTIDE SEQUENCE [LARGE SCALE GENOMIC DNA]</scope>
    <source>
        <strain evidence="1 2">1.7048</strain>
    </source>
</reference>
<dbReference type="Proteomes" id="UP000186364">
    <property type="component" value="Unassembled WGS sequence"/>
</dbReference>
<accession>A0A1Q9AXE7</accession>
<dbReference type="PROSITE" id="PS51257">
    <property type="entry name" value="PROKAR_LIPOPROTEIN"/>
    <property type="match status" value="1"/>
</dbReference>
<sequence>MKRIIPALLLIPIIGGCSSTEPGIRPVPDSLTYRGQPASHTVKAPVGSTFTHEVRDEFGHRAQETYRIEADRSVTLLRRDRIDPDD</sequence>
<keyword evidence="2" id="KW-1185">Reference proteome</keyword>
<dbReference type="EMBL" id="MKIP01000043">
    <property type="protein sequence ID" value="OLP60127.1"/>
    <property type="molecule type" value="Genomic_DNA"/>
</dbReference>